<dbReference type="PANTHER" id="PTHR30085:SF7">
    <property type="entry name" value="AMINO-ACID ABC TRANSPORTER-BINDING PROTEIN YHDW-RELATED"/>
    <property type="match status" value="1"/>
</dbReference>
<dbReference type="PROSITE" id="PS01039">
    <property type="entry name" value="SBP_BACTERIAL_3"/>
    <property type="match status" value="1"/>
</dbReference>
<dbReference type="InterPro" id="IPR018313">
    <property type="entry name" value="SBP_3_CS"/>
</dbReference>
<protein>
    <recommendedName>
        <fullName evidence="4">Solute-binding protein family 3/N-terminal domain-containing protein</fullName>
    </recommendedName>
</protein>
<evidence type="ECO:0000256" key="1">
    <source>
        <dbReference type="ARBA" id="ARBA00010333"/>
    </source>
</evidence>
<dbReference type="CDD" id="cd13692">
    <property type="entry name" value="PBP2_BztA"/>
    <property type="match status" value="1"/>
</dbReference>
<evidence type="ECO:0000256" key="2">
    <source>
        <dbReference type="ARBA" id="ARBA00022448"/>
    </source>
</evidence>
<evidence type="ECO:0000259" key="4">
    <source>
        <dbReference type="SMART" id="SM00062"/>
    </source>
</evidence>
<feature type="domain" description="Solute-binding protein family 3/N-terminal" evidence="4">
    <location>
        <begin position="41"/>
        <end position="270"/>
    </location>
</feature>
<proteinExistence type="inferred from homology"/>
<dbReference type="Pfam" id="PF00497">
    <property type="entry name" value="SBP_bac_3"/>
    <property type="match status" value="1"/>
</dbReference>
<comment type="similarity">
    <text evidence="1">Belongs to the bacterial solute-binding protein 3 family.</text>
</comment>
<dbReference type="SUPFAM" id="SSF53850">
    <property type="entry name" value="Periplasmic binding protein-like II"/>
    <property type="match status" value="1"/>
</dbReference>
<dbReference type="SMART" id="SM00062">
    <property type="entry name" value="PBPb"/>
    <property type="match status" value="1"/>
</dbReference>
<evidence type="ECO:0000313" key="5">
    <source>
        <dbReference type="EMBL" id="SVA33895.1"/>
    </source>
</evidence>
<keyword evidence="2" id="KW-0813">Transport</keyword>
<accession>A0A381V0I2</accession>
<dbReference type="GO" id="GO:0006865">
    <property type="term" value="P:amino acid transport"/>
    <property type="evidence" value="ECO:0007669"/>
    <property type="project" value="TreeGrafter"/>
</dbReference>
<dbReference type="InterPro" id="IPR001638">
    <property type="entry name" value="Solute-binding_3/MltF_N"/>
</dbReference>
<sequence length="347" mass="37153">MTRSIGTLVCTISIALAISATTLFSSSVYADRLASVKKAGVLHCGIVPGLPGYGAPNKAGKIVGFDIDLCKAIAAAILGDPEKVKLTKQNLPTAFGAMKAGTVDVVTHRFTWVFTRDVGQGLNYTKVMVWDGQGFMVRKKLGVKSVKELSGATVCLSAGSTTQGNVADYFKANGMTYKEVTFASMGESQKGYDAGRCDVFSSDKFGLGARTRSMKDPSEHMILPEQISNEPIGPMVAHGDDNWRDVVFWVLNALVAAEEMGITSSNVDTMRSTSKNAFVQRLLGVKAKFGSKIGLSKDWAYNAIKAVGNYGEIWENHLGSRGLGMPRGRNDLAVNGKGGLMISMPFR</sequence>
<keyword evidence="3" id="KW-0732">Signal</keyword>
<dbReference type="EMBL" id="UINC01007539">
    <property type="protein sequence ID" value="SVA33895.1"/>
    <property type="molecule type" value="Genomic_DNA"/>
</dbReference>
<dbReference type="AlphaFoldDB" id="A0A381V0I2"/>
<dbReference type="Gene3D" id="3.40.190.10">
    <property type="entry name" value="Periplasmic binding protein-like II"/>
    <property type="match status" value="2"/>
</dbReference>
<dbReference type="PANTHER" id="PTHR30085">
    <property type="entry name" value="AMINO ACID ABC TRANSPORTER PERMEASE"/>
    <property type="match status" value="1"/>
</dbReference>
<evidence type="ECO:0000256" key="3">
    <source>
        <dbReference type="ARBA" id="ARBA00022729"/>
    </source>
</evidence>
<organism evidence="5">
    <name type="scientific">marine metagenome</name>
    <dbReference type="NCBI Taxonomy" id="408172"/>
    <lineage>
        <taxon>unclassified sequences</taxon>
        <taxon>metagenomes</taxon>
        <taxon>ecological metagenomes</taxon>
    </lineage>
</organism>
<name>A0A381V0I2_9ZZZZ</name>
<reference evidence="5" key="1">
    <citation type="submission" date="2018-05" db="EMBL/GenBank/DDBJ databases">
        <authorList>
            <person name="Lanie J.A."/>
            <person name="Ng W.-L."/>
            <person name="Kazmierczak K.M."/>
            <person name="Andrzejewski T.M."/>
            <person name="Davidsen T.M."/>
            <person name="Wayne K.J."/>
            <person name="Tettelin H."/>
            <person name="Glass J.I."/>
            <person name="Rusch D."/>
            <person name="Podicherti R."/>
            <person name="Tsui H.-C.T."/>
            <person name="Winkler M.E."/>
        </authorList>
    </citation>
    <scope>NUCLEOTIDE SEQUENCE</scope>
</reference>
<dbReference type="InterPro" id="IPR051455">
    <property type="entry name" value="Bact_solute-bind_prot3"/>
</dbReference>
<gene>
    <name evidence="5" type="ORF">METZ01_LOCUS86749</name>
</gene>